<dbReference type="CDD" id="cd05471">
    <property type="entry name" value="pepsin_like"/>
    <property type="match status" value="1"/>
</dbReference>
<keyword evidence="4" id="KW-1185">Reference proteome</keyword>
<evidence type="ECO:0000259" key="2">
    <source>
        <dbReference type="PROSITE" id="PS51767"/>
    </source>
</evidence>
<dbReference type="InterPro" id="IPR034164">
    <property type="entry name" value="Pepsin-like_dom"/>
</dbReference>
<comment type="caution">
    <text evidence="3">The sequence shown here is derived from an EMBL/GenBank/DDBJ whole genome shotgun (WGS) entry which is preliminary data.</text>
</comment>
<dbReference type="Pfam" id="PF00026">
    <property type="entry name" value="Asp"/>
    <property type="match status" value="1"/>
</dbReference>
<dbReference type="AlphaFoldDB" id="A0A8H4W142"/>
<dbReference type="GO" id="GO:0004190">
    <property type="term" value="F:aspartic-type endopeptidase activity"/>
    <property type="evidence" value="ECO:0007669"/>
    <property type="project" value="InterPro"/>
</dbReference>
<name>A0A8H4W142_9HELO</name>
<evidence type="ECO:0000313" key="4">
    <source>
        <dbReference type="Proteomes" id="UP000566819"/>
    </source>
</evidence>
<dbReference type="PANTHER" id="PTHR47966">
    <property type="entry name" value="BETA-SITE APP-CLEAVING ENZYME, ISOFORM A-RELATED"/>
    <property type="match status" value="1"/>
</dbReference>
<dbReference type="PROSITE" id="PS51767">
    <property type="entry name" value="PEPTIDASE_A1"/>
    <property type="match status" value="1"/>
</dbReference>
<dbReference type="Gene3D" id="2.40.70.10">
    <property type="entry name" value="Acid Proteases"/>
    <property type="match status" value="2"/>
</dbReference>
<comment type="similarity">
    <text evidence="1">Belongs to the peptidase A1 family.</text>
</comment>
<sequence length="320" mass="32813">MLIDTGSGDVIVNPGLYVPGKSSQNLNATFANVYGTTSSNGTGNGMVVGPLYADQVNFDSLSATQVIGLATGTSTLPGDGIVGFSGPRFTQFPGNSTSFFQSLCTQGQVTDCRFGLALHNGSVGSLILGELDTTMYTGSLTVAPILTGWALTGDLAINGNVIARDLTIELDSGTGTIVGPIDAVTSIFATTGIQGVLQNTTDGPLLTGYFPCDKPPTVGFSFPSQTNASTATGSVSHNSTVFNIPTSLWSTGNNGGNNCTAVMSGQDYPNATGLWVAGQPFFQGIYIDYNLADETVGFAPLKTLATMNTTSTSQPASAGY</sequence>
<proteinExistence type="inferred from homology"/>
<protein>
    <recommendedName>
        <fullName evidence="2">Peptidase A1 domain-containing protein</fullName>
    </recommendedName>
</protein>
<dbReference type="EMBL" id="JAAMPI010000631">
    <property type="protein sequence ID" value="KAF4629757.1"/>
    <property type="molecule type" value="Genomic_DNA"/>
</dbReference>
<dbReference type="OrthoDB" id="15189at2759"/>
<dbReference type="InterPro" id="IPR021109">
    <property type="entry name" value="Peptidase_aspartic_dom_sf"/>
</dbReference>
<dbReference type="PANTHER" id="PTHR47966:SF57">
    <property type="entry name" value="PEPTIDASE A1 DOMAIN-CONTAINING PROTEIN"/>
    <property type="match status" value="1"/>
</dbReference>
<dbReference type="InterPro" id="IPR033121">
    <property type="entry name" value="PEPTIDASE_A1"/>
</dbReference>
<accession>A0A8H4W142</accession>
<dbReference type="SUPFAM" id="SSF50630">
    <property type="entry name" value="Acid proteases"/>
    <property type="match status" value="1"/>
</dbReference>
<feature type="domain" description="Peptidase A1" evidence="2">
    <location>
        <begin position="1"/>
        <end position="299"/>
    </location>
</feature>
<organism evidence="3 4">
    <name type="scientific">Cudoniella acicularis</name>
    <dbReference type="NCBI Taxonomy" id="354080"/>
    <lineage>
        <taxon>Eukaryota</taxon>
        <taxon>Fungi</taxon>
        <taxon>Dikarya</taxon>
        <taxon>Ascomycota</taxon>
        <taxon>Pezizomycotina</taxon>
        <taxon>Leotiomycetes</taxon>
        <taxon>Helotiales</taxon>
        <taxon>Tricladiaceae</taxon>
        <taxon>Cudoniella</taxon>
    </lineage>
</organism>
<dbReference type="GO" id="GO:0006508">
    <property type="term" value="P:proteolysis"/>
    <property type="evidence" value="ECO:0007669"/>
    <property type="project" value="InterPro"/>
</dbReference>
<evidence type="ECO:0000256" key="1">
    <source>
        <dbReference type="ARBA" id="ARBA00007447"/>
    </source>
</evidence>
<dbReference type="Proteomes" id="UP000566819">
    <property type="component" value="Unassembled WGS sequence"/>
</dbReference>
<dbReference type="InterPro" id="IPR001461">
    <property type="entry name" value="Aspartic_peptidase_A1"/>
</dbReference>
<gene>
    <name evidence="3" type="ORF">G7Y89_g8385</name>
</gene>
<evidence type="ECO:0000313" key="3">
    <source>
        <dbReference type="EMBL" id="KAF4629757.1"/>
    </source>
</evidence>
<reference evidence="3 4" key="1">
    <citation type="submission" date="2020-03" db="EMBL/GenBank/DDBJ databases">
        <title>Draft Genome Sequence of Cudoniella acicularis.</title>
        <authorList>
            <person name="Buettner E."/>
            <person name="Kellner H."/>
        </authorList>
    </citation>
    <scope>NUCLEOTIDE SEQUENCE [LARGE SCALE GENOMIC DNA]</scope>
    <source>
        <strain evidence="3 4">DSM 108380</strain>
    </source>
</reference>